<comment type="caution">
    <text evidence="2">The sequence shown here is derived from an EMBL/GenBank/DDBJ whole genome shotgun (WGS) entry which is preliminary data.</text>
</comment>
<protein>
    <submittedName>
        <fullName evidence="2">Uncharacterized protein</fullName>
    </submittedName>
</protein>
<reference evidence="2 3" key="1">
    <citation type="submission" date="2019-03" db="EMBL/GenBank/DDBJ databases">
        <title>Genomic Encyclopedia of Type Strains, Phase IV (KMG-IV): sequencing the most valuable type-strain genomes for metagenomic binning, comparative biology and taxonomic classification.</title>
        <authorList>
            <person name="Goeker M."/>
        </authorList>
    </citation>
    <scope>NUCLEOTIDE SEQUENCE [LARGE SCALE GENOMIC DNA]</scope>
    <source>
        <strain evidence="2 3">DSM 29487</strain>
    </source>
</reference>
<evidence type="ECO:0000313" key="2">
    <source>
        <dbReference type="EMBL" id="TCV93105.1"/>
    </source>
</evidence>
<dbReference type="AlphaFoldDB" id="A0A4R3YK63"/>
<feature type="transmembrane region" description="Helical" evidence="1">
    <location>
        <begin position="12"/>
        <end position="35"/>
    </location>
</feature>
<organism evidence="2 3">
    <name type="scientific">Longibaculum muris</name>
    <dbReference type="NCBI Taxonomy" id="1796628"/>
    <lineage>
        <taxon>Bacteria</taxon>
        <taxon>Bacillati</taxon>
        <taxon>Bacillota</taxon>
        <taxon>Erysipelotrichia</taxon>
        <taxon>Erysipelotrichales</taxon>
        <taxon>Coprobacillaceae</taxon>
        <taxon>Longibaculum</taxon>
    </lineage>
</organism>
<proteinExistence type="predicted"/>
<keyword evidence="1" id="KW-0472">Membrane</keyword>
<sequence>MEHIKNEFYIPTLAFAIFSLFTSLLSILNLIPLMITYQLLYEAKKKGVNQKQEQMILNIVEFAAVLTLCFTLLYFSIIL</sequence>
<evidence type="ECO:0000313" key="3">
    <source>
        <dbReference type="Proteomes" id="UP000295515"/>
    </source>
</evidence>
<keyword evidence="3" id="KW-1185">Reference proteome</keyword>
<name>A0A4R3YK63_9FIRM</name>
<accession>A0A4R3YK63</accession>
<keyword evidence="1" id="KW-1133">Transmembrane helix</keyword>
<keyword evidence="1" id="KW-0812">Transmembrane</keyword>
<evidence type="ECO:0000256" key="1">
    <source>
        <dbReference type="SAM" id="Phobius"/>
    </source>
</evidence>
<dbReference type="RefSeq" id="WP_066444625.1">
    <property type="nucleotide sequence ID" value="NZ_JANKBF010000021.1"/>
</dbReference>
<feature type="transmembrane region" description="Helical" evidence="1">
    <location>
        <begin position="56"/>
        <end position="77"/>
    </location>
</feature>
<gene>
    <name evidence="2" type="ORF">EDD60_12426</name>
</gene>
<dbReference type="EMBL" id="SMCQ01000024">
    <property type="protein sequence ID" value="TCV93105.1"/>
    <property type="molecule type" value="Genomic_DNA"/>
</dbReference>
<dbReference type="Proteomes" id="UP000295515">
    <property type="component" value="Unassembled WGS sequence"/>
</dbReference>
<dbReference type="GeneID" id="98916379"/>